<organism evidence="2 3">
    <name type="scientific">Pedobacter puniceum</name>
    <dbReference type="NCBI Taxonomy" id="2666136"/>
    <lineage>
        <taxon>Bacteria</taxon>
        <taxon>Pseudomonadati</taxon>
        <taxon>Bacteroidota</taxon>
        <taxon>Sphingobacteriia</taxon>
        <taxon>Sphingobacteriales</taxon>
        <taxon>Sphingobacteriaceae</taxon>
        <taxon>Pedobacter</taxon>
    </lineage>
</organism>
<comment type="caution">
    <text evidence="2">The sequence shown here is derived from an EMBL/GenBank/DDBJ whole genome shotgun (WGS) entry which is preliminary data.</text>
</comment>
<accession>A0A7K0FL96</accession>
<sequence>MRKLFTLALCSAISFSVFSKTDSTKNKPEHLKANKGTFSTELNVNPFNGQVNLNNSLNQIKVRYFISDLIALRLGLNVNVIKDLEDNNNPYGTNPFRYYYEKKSTKTSVNFGLEKHFKGTKRLSPYFGVDVSLENFSASSDFDNQQLTLNTKNIWIIVNSNNQQTFYSLNNRAYFQYGLNVFTGFDYYISKNFFFGYELGYGFAHIAYKTPEINSSGSTNVNFYSSEYTSFNVGTRLLNGIRLGYNF</sequence>
<gene>
    <name evidence="2" type="ORF">GJJ64_04330</name>
</gene>
<dbReference type="EMBL" id="WKJI01000001">
    <property type="protein sequence ID" value="MRX46411.1"/>
    <property type="molecule type" value="Genomic_DNA"/>
</dbReference>
<proteinExistence type="predicted"/>
<protein>
    <recommendedName>
        <fullName evidence="4">Outer membrane beta-barrel protein</fullName>
    </recommendedName>
</protein>
<name>A0A7K0FL96_9SPHI</name>
<feature type="chain" id="PRO_5029514996" description="Outer membrane beta-barrel protein" evidence="1">
    <location>
        <begin position="20"/>
        <end position="247"/>
    </location>
</feature>
<keyword evidence="3" id="KW-1185">Reference proteome</keyword>
<keyword evidence="1" id="KW-0732">Signal</keyword>
<feature type="signal peptide" evidence="1">
    <location>
        <begin position="1"/>
        <end position="19"/>
    </location>
</feature>
<reference evidence="2 3" key="1">
    <citation type="submission" date="2019-11" db="EMBL/GenBank/DDBJ databases">
        <authorList>
            <person name="Cheng Q."/>
            <person name="Yang Z."/>
        </authorList>
    </citation>
    <scope>NUCLEOTIDE SEQUENCE [LARGE SCALE GENOMIC DNA]</scope>
    <source>
        <strain evidence="2 3">HX-22-1</strain>
    </source>
</reference>
<evidence type="ECO:0000313" key="2">
    <source>
        <dbReference type="EMBL" id="MRX46411.1"/>
    </source>
</evidence>
<evidence type="ECO:0000313" key="3">
    <source>
        <dbReference type="Proteomes" id="UP000462931"/>
    </source>
</evidence>
<dbReference type="RefSeq" id="WP_154286508.1">
    <property type="nucleotide sequence ID" value="NZ_WKJI01000001.1"/>
</dbReference>
<dbReference type="AlphaFoldDB" id="A0A7K0FL96"/>
<evidence type="ECO:0008006" key="4">
    <source>
        <dbReference type="Google" id="ProtNLM"/>
    </source>
</evidence>
<evidence type="ECO:0000256" key="1">
    <source>
        <dbReference type="SAM" id="SignalP"/>
    </source>
</evidence>
<dbReference type="Proteomes" id="UP000462931">
    <property type="component" value="Unassembled WGS sequence"/>
</dbReference>